<accession>A0A1N6XPC8</accession>
<reference evidence="1 2" key="1">
    <citation type="submission" date="2017-01" db="EMBL/GenBank/DDBJ databases">
        <authorList>
            <person name="Mah S.A."/>
            <person name="Swanson W.J."/>
            <person name="Moy G.W."/>
            <person name="Vacquier V.D."/>
        </authorList>
    </citation>
    <scope>NUCLEOTIDE SEQUENCE [LARGE SCALE GENOMIC DNA]</scope>
    <source>
        <strain evidence="1 2">RU36E</strain>
    </source>
</reference>
<dbReference type="EMBL" id="FTMP01000014">
    <property type="protein sequence ID" value="SIR04214.1"/>
    <property type="molecule type" value="Genomic_DNA"/>
</dbReference>
<evidence type="ECO:0000313" key="2">
    <source>
        <dbReference type="Proteomes" id="UP000185841"/>
    </source>
</evidence>
<evidence type="ECO:0000313" key="1">
    <source>
        <dbReference type="EMBL" id="SIR04214.1"/>
    </source>
</evidence>
<evidence type="ECO:0008006" key="3">
    <source>
        <dbReference type="Google" id="ProtNLM"/>
    </source>
</evidence>
<protein>
    <recommendedName>
        <fullName evidence="3">AAA domain-containing protein</fullName>
    </recommendedName>
</protein>
<dbReference type="Proteomes" id="UP000185841">
    <property type="component" value="Unassembled WGS sequence"/>
</dbReference>
<gene>
    <name evidence="1" type="ORF">SAMN05878282_1148</name>
</gene>
<sequence>MIDIVLIVDEVQEAVSTVEGQRLLLALKAARDAINTRSVTPGYFLFIGACSSRTACIEMTRGNSQAFLGAVCMTYPLLERDYVEFLLERLHKEGHHSLPTIAVAERLFRTLKHKPEELAHALLI</sequence>
<organism evidence="1 2">
    <name type="scientific">Aquipseudomonas alcaligenes</name>
    <name type="common">Pseudomonas alcaligenes</name>
    <dbReference type="NCBI Taxonomy" id="43263"/>
    <lineage>
        <taxon>Bacteria</taxon>
        <taxon>Pseudomonadati</taxon>
        <taxon>Pseudomonadota</taxon>
        <taxon>Gammaproteobacteria</taxon>
        <taxon>Pseudomonadales</taxon>
        <taxon>Pseudomonadaceae</taxon>
        <taxon>Aquipseudomonas</taxon>
    </lineage>
</organism>
<dbReference type="AlphaFoldDB" id="A0A1N6XPC8"/>
<proteinExistence type="predicted"/>
<name>A0A1N6XPC8_AQUAC</name>